<accession>A0A4R7UNM7</accession>
<reference evidence="1 2" key="1">
    <citation type="submission" date="2019-03" db="EMBL/GenBank/DDBJ databases">
        <title>Genomic Encyclopedia of Archaeal and Bacterial Type Strains, Phase II (KMG-II): from individual species to whole genera.</title>
        <authorList>
            <person name="Goeker M."/>
        </authorList>
    </citation>
    <scope>NUCLEOTIDE SEQUENCE [LARGE SCALE GENOMIC DNA]</scope>
    <source>
        <strain evidence="1 2">DSM 45499</strain>
    </source>
</reference>
<dbReference type="SUPFAM" id="SSF140453">
    <property type="entry name" value="EsxAB dimer-like"/>
    <property type="match status" value="1"/>
</dbReference>
<dbReference type="Proteomes" id="UP000294927">
    <property type="component" value="Unassembled WGS sequence"/>
</dbReference>
<proteinExistence type="predicted"/>
<dbReference type="AlphaFoldDB" id="A0A4R7UNM7"/>
<name>A0A4R7UNM7_9PSEU</name>
<sequence length="98" mass="11108">MVRDDGFILYNHDLLHQTVQDMFNANTHITEQMLDLAGQVQKNKEFFLGDTSESYGLCSDDIAAKLEESTETLHRVAGNVKDGSEELEHLDHNLAKLF</sequence>
<evidence type="ECO:0000313" key="1">
    <source>
        <dbReference type="EMBL" id="TDV34596.1"/>
    </source>
</evidence>
<evidence type="ECO:0000313" key="2">
    <source>
        <dbReference type="Proteomes" id="UP000294927"/>
    </source>
</evidence>
<organism evidence="1 2">
    <name type="scientific">Actinophytocola oryzae</name>
    <dbReference type="NCBI Taxonomy" id="502181"/>
    <lineage>
        <taxon>Bacteria</taxon>
        <taxon>Bacillati</taxon>
        <taxon>Actinomycetota</taxon>
        <taxon>Actinomycetes</taxon>
        <taxon>Pseudonocardiales</taxon>
        <taxon>Pseudonocardiaceae</taxon>
    </lineage>
</organism>
<gene>
    <name evidence="1" type="ORF">CLV71_13811</name>
</gene>
<dbReference type="Gene3D" id="1.10.287.1060">
    <property type="entry name" value="ESAT-6-like"/>
    <property type="match status" value="1"/>
</dbReference>
<keyword evidence="2" id="KW-1185">Reference proteome</keyword>
<protein>
    <submittedName>
        <fullName evidence="1">Uncharacterized protein YukE</fullName>
    </submittedName>
</protein>
<dbReference type="InterPro" id="IPR036689">
    <property type="entry name" value="ESAT-6-like_sf"/>
</dbReference>
<dbReference type="EMBL" id="SOCP01000038">
    <property type="protein sequence ID" value="TDV34596.1"/>
    <property type="molecule type" value="Genomic_DNA"/>
</dbReference>
<dbReference type="RefSeq" id="WP_133909501.1">
    <property type="nucleotide sequence ID" value="NZ_SOCP01000038.1"/>
</dbReference>
<comment type="caution">
    <text evidence="1">The sequence shown here is derived from an EMBL/GenBank/DDBJ whole genome shotgun (WGS) entry which is preliminary data.</text>
</comment>